<keyword evidence="1" id="KW-0732">Signal</keyword>
<comment type="caution">
    <text evidence="2">The sequence shown here is derived from an EMBL/GenBank/DDBJ whole genome shotgun (WGS) entry which is preliminary data.</text>
</comment>
<dbReference type="Proteomes" id="UP000823612">
    <property type="component" value="Unassembled WGS sequence"/>
</dbReference>
<sequence>MKRFTYLFSFCLFVFSPLICHAQKSIKVSGEYVYHAPKSESPIQAERTAIQRARIQALADFFGTRMQDITVTTMHSDDGKSDISLQKAIESSVKGEWIADEKDPEVEFLGYENGMMVFKARVWGIARELPDKSFATDVRILRNMPDLRNESLEFTDGDDIFVYFQCPADGYLSVYLVDENQQANLIYPYRQLQENAASPVEGGREYYLFSRQMAAGNANLVDEYQIFTTESLAYNDFFILFSTQPFNTCLNRTAGDWNPEKSRSVPYAEFQQWLTESHAVNPRMKIVRIPILIRKK</sequence>
<protein>
    <submittedName>
        <fullName evidence="2">DUF4384 domain-containing protein</fullName>
    </submittedName>
</protein>
<evidence type="ECO:0000256" key="1">
    <source>
        <dbReference type="SAM" id="SignalP"/>
    </source>
</evidence>
<accession>A0A9D9DV71</accession>
<organism evidence="2 3">
    <name type="scientific">Candidatus Pullibacteroides excrementavium</name>
    <dbReference type="NCBI Taxonomy" id="2840905"/>
    <lineage>
        <taxon>Bacteria</taxon>
        <taxon>Pseudomonadati</taxon>
        <taxon>Bacteroidota</taxon>
        <taxon>Bacteroidia</taxon>
        <taxon>Bacteroidales</taxon>
        <taxon>Candidatus Pullibacteroides</taxon>
    </lineage>
</organism>
<name>A0A9D9DV71_9BACT</name>
<evidence type="ECO:0000313" key="3">
    <source>
        <dbReference type="Proteomes" id="UP000823612"/>
    </source>
</evidence>
<dbReference type="AlphaFoldDB" id="A0A9D9DV71"/>
<dbReference type="EMBL" id="JADIMZ010000085">
    <property type="protein sequence ID" value="MBO8432730.1"/>
    <property type="molecule type" value="Genomic_DNA"/>
</dbReference>
<reference evidence="2" key="2">
    <citation type="journal article" date="2021" name="PeerJ">
        <title>Extensive microbial diversity within the chicken gut microbiome revealed by metagenomics and culture.</title>
        <authorList>
            <person name="Gilroy R."/>
            <person name="Ravi A."/>
            <person name="Getino M."/>
            <person name="Pursley I."/>
            <person name="Horton D.L."/>
            <person name="Alikhan N.F."/>
            <person name="Baker D."/>
            <person name="Gharbi K."/>
            <person name="Hall N."/>
            <person name="Watson M."/>
            <person name="Adriaenssens E.M."/>
            <person name="Foster-Nyarko E."/>
            <person name="Jarju S."/>
            <person name="Secka A."/>
            <person name="Antonio M."/>
            <person name="Oren A."/>
            <person name="Chaudhuri R.R."/>
            <person name="La Ragione R."/>
            <person name="Hildebrand F."/>
            <person name="Pallen M.J."/>
        </authorList>
    </citation>
    <scope>NUCLEOTIDE SEQUENCE</scope>
    <source>
        <strain evidence="2">2889</strain>
    </source>
</reference>
<feature type="signal peptide" evidence="1">
    <location>
        <begin position="1"/>
        <end position="22"/>
    </location>
</feature>
<feature type="chain" id="PRO_5039403308" evidence="1">
    <location>
        <begin position="23"/>
        <end position="296"/>
    </location>
</feature>
<proteinExistence type="predicted"/>
<gene>
    <name evidence="2" type="ORF">IAB08_05500</name>
</gene>
<evidence type="ECO:0000313" key="2">
    <source>
        <dbReference type="EMBL" id="MBO8432730.1"/>
    </source>
</evidence>
<reference evidence="2" key="1">
    <citation type="submission" date="2020-10" db="EMBL/GenBank/DDBJ databases">
        <authorList>
            <person name="Gilroy R."/>
        </authorList>
    </citation>
    <scope>NUCLEOTIDE SEQUENCE</scope>
    <source>
        <strain evidence="2">2889</strain>
    </source>
</reference>